<sequence>MVETETSSRNSRHCSTQEIVEMSASVNLATSQSAYSNPSTDPSYYDNTNLPYYTEPTTERQATYEAVDGQVTNYDDVEPKQKDIYQEIDQGIHYQPLNLNREVHYEGFVKPTAVAPEISKHPKDATRVEGQDVVFSCSVEGNPPPSVRWTKDGERLNTTANSRLTESVMNNNHSLTITDVHRSDAGHYRCVATNSVDSSTSFAATLKVYLVQEPPFNVTVNSKSSRMVNISWMAGFDWNSAILNYTVKISVDNQNFRDTVCQGSLSNGACVLSNSLTSASLVNLFPWTTYFIKVFARNIIGTSTGSSVVNTTTDEEGTL</sequence>
<dbReference type="InterPro" id="IPR013783">
    <property type="entry name" value="Ig-like_fold"/>
</dbReference>
<dbReference type="CDD" id="cd00096">
    <property type="entry name" value="Ig"/>
    <property type="match status" value="1"/>
</dbReference>
<dbReference type="Pfam" id="PF00041">
    <property type="entry name" value="fn3"/>
    <property type="match status" value="1"/>
</dbReference>
<dbReference type="InterPro" id="IPR036116">
    <property type="entry name" value="FN3_sf"/>
</dbReference>
<keyword evidence="1" id="KW-0677">Repeat</keyword>
<dbReference type="CDD" id="cd00063">
    <property type="entry name" value="FN3"/>
    <property type="match status" value="1"/>
</dbReference>
<organism evidence="4 5">
    <name type="scientific">Desmophyllum pertusum</name>
    <dbReference type="NCBI Taxonomy" id="174260"/>
    <lineage>
        <taxon>Eukaryota</taxon>
        <taxon>Metazoa</taxon>
        <taxon>Cnidaria</taxon>
        <taxon>Anthozoa</taxon>
        <taxon>Hexacorallia</taxon>
        <taxon>Scleractinia</taxon>
        <taxon>Caryophylliina</taxon>
        <taxon>Caryophylliidae</taxon>
        <taxon>Desmophyllum</taxon>
    </lineage>
</organism>
<reference evidence="4" key="1">
    <citation type="submission" date="2023-01" db="EMBL/GenBank/DDBJ databases">
        <title>Genome assembly of the deep-sea coral Lophelia pertusa.</title>
        <authorList>
            <person name="Herrera S."/>
            <person name="Cordes E."/>
        </authorList>
    </citation>
    <scope>NUCLEOTIDE SEQUENCE</scope>
    <source>
        <strain evidence="4">USNM1676648</strain>
        <tissue evidence="4">Polyp</tissue>
    </source>
</reference>
<dbReference type="PROSITE" id="PS50835">
    <property type="entry name" value="IG_LIKE"/>
    <property type="match status" value="1"/>
</dbReference>
<dbReference type="AlphaFoldDB" id="A0A9W9ZSN6"/>
<dbReference type="InterPro" id="IPR050964">
    <property type="entry name" value="Striated_Muscle_Regulatory"/>
</dbReference>
<dbReference type="OrthoDB" id="438268at2759"/>
<evidence type="ECO:0000259" key="3">
    <source>
        <dbReference type="PROSITE" id="PS50853"/>
    </source>
</evidence>
<dbReference type="Pfam" id="PF07679">
    <property type="entry name" value="I-set"/>
    <property type="match status" value="1"/>
</dbReference>
<dbReference type="PANTHER" id="PTHR13817">
    <property type="entry name" value="TITIN"/>
    <property type="match status" value="1"/>
</dbReference>
<dbReference type="SMART" id="SM00408">
    <property type="entry name" value="IGc2"/>
    <property type="match status" value="1"/>
</dbReference>
<name>A0A9W9ZSN6_9CNID</name>
<keyword evidence="5" id="KW-1185">Reference proteome</keyword>
<feature type="domain" description="Ig-like" evidence="2">
    <location>
        <begin position="116"/>
        <end position="207"/>
    </location>
</feature>
<dbReference type="SUPFAM" id="SSF49265">
    <property type="entry name" value="Fibronectin type III"/>
    <property type="match status" value="1"/>
</dbReference>
<proteinExistence type="predicted"/>
<dbReference type="InterPro" id="IPR003599">
    <property type="entry name" value="Ig_sub"/>
</dbReference>
<dbReference type="Proteomes" id="UP001163046">
    <property type="component" value="Unassembled WGS sequence"/>
</dbReference>
<evidence type="ECO:0000259" key="2">
    <source>
        <dbReference type="PROSITE" id="PS50835"/>
    </source>
</evidence>
<dbReference type="InterPro" id="IPR003961">
    <property type="entry name" value="FN3_dom"/>
</dbReference>
<dbReference type="InterPro" id="IPR007110">
    <property type="entry name" value="Ig-like_dom"/>
</dbReference>
<dbReference type="EMBL" id="MU825876">
    <property type="protein sequence ID" value="KAJ7386419.1"/>
    <property type="molecule type" value="Genomic_DNA"/>
</dbReference>
<protein>
    <submittedName>
        <fullName evidence="4">Uncharacterized protein</fullName>
    </submittedName>
</protein>
<dbReference type="InterPro" id="IPR003598">
    <property type="entry name" value="Ig_sub2"/>
</dbReference>
<accession>A0A9W9ZSN6</accession>
<dbReference type="InterPro" id="IPR013098">
    <property type="entry name" value="Ig_I-set"/>
</dbReference>
<comment type="caution">
    <text evidence="4">The sequence shown here is derived from an EMBL/GenBank/DDBJ whole genome shotgun (WGS) entry which is preliminary data.</text>
</comment>
<dbReference type="SMART" id="SM00060">
    <property type="entry name" value="FN3"/>
    <property type="match status" value="1"/>
</dbReference>
<evidence type="ECO:0000256" key="1">
    <source>
        <dbReference type="ARBA" id="ARBA00022737"/>
    </source>
</evidence>
<dbReference type="InterPro" id="IPR036179">
    <property type="entry name" value="Ig-like_dom_sf"/>
</dbReference>
<evidence type="ECO:0000313" key="4">
    <source>
        <dbReference type="EMBL" id="KAJ7386419.1"/>
    </source>
</evidence>
<dbReference type="SMART" id="SM00409">
    <property type="entry name" value="IG"/>
    <property type="match status" value="1"/>
</dbReference>
<dbReference type="FunFam" id="2.60.40.10:FF:000612">
    <property type="entry name" value="palladin isoform X1"/>
    <property type="match status" value="1"/>
</dbReference>
<feature type="domain" description="Fibronectin type-III" evidence="3">
    <location>
        <begin position="214"/>
        <end position="316"/>
    </location>
</feature>
<dbReference type="PANTHER" id="PTHR13817:SF166">
    <property type="entry name" value="NEURONAL IGCAM-RELATED"/>
    <property type="match status" value="1"/>
</dbReference>
<evidence type="ECO:0000313" key="5">
    <source>
        <dbReference type="Proteomes" id="UP001163046"/>
    </source>
</evidence>
<dbReference type="SUPFAM" id="SSF48726">
    <property type="entry name" value="Immunoglobulin"/>
    <property type="match status" value="1"/>
</dbReference>
<dbReference type="Gene3D" id="2.60.40.10">
    <property type="entry name" value="Immunoglobulins"/>
    <property type="match status" value="2"/>
</dbReference>
<gene>
    <name evidence="4" type="ORF">OS493_008543</name>
</gene>
<dbReference type="PROSITE" id="PS50853">
    <property type="entry name" value="FN3"/>
    <property type="match status" value="1"/>
</dbReference>